<keyword evidence="2" id="KW-1185">Reference proteome</keyword>
<evidence type="ECO:0000313" key="1">
    <source>
        <dbReference type="EMBL" id="MBA0566018.1"/>
    </source>
</evidence>
<gene>
    <name evidence="1" type="ORF">Golob_010869</name>
</gene>
<reference evidence="1 2" key="1">
    <citation type="journal article" date="2019" name="Genome Biol. Evol.">
        <title>Insights into the evolution of the New World diploid cottons (Gossypium, subgenus Houzingenia) based on genome sequencing.</title>
        <authorList>
            <person name="Grover C.E."/>
            <person name="Arick M.A. 2nd"/>
            <person name="Thrash A."/>
            <person name="Conover J.L."/>
            <person name="Sanders W.S."/>
            <person name="Peterson D.G."/>
            <person name="Frelichowski J.E."/>
            <person name="Scheffler J.A."/>
            <person name="Scheffler B.E."/>
            <person name="Wendel J.F."/>
        </authorList>
    </citation>
    <scope>NUCLEOTIDE SEQUENCE [LARGE SCALE GENOMIC DNA]</scope>
    <source>
        <strain evidence="1">157</strain>
        <tissue evidence="1">Leaf</tissue>
    </source>
</reference>
<proteinExistence type="predicted"/>
<accession>A0A7J8MMQ5</accession>
<comment type="caution">
    <text evidence="1">The sequence shown here is derived from an EMBL/GenBank/DDBJ whole genome shotgun (WGS) entry which is preliminary data.</text>
</comment>
<evidence type="ECO:0000313" key="2">
    <source>
        <dbReference type="Proteomes" id="UP000593572"/>
    </source>
</evidence>
<sequence length="30" mass="3445">MVVSEVLWLLMQANQLERVHCLGTVHLILV</sequence>
<protein>
    <submittedName>
        <fullName evidence="1">Uncharacterized protein</fullName>
    </submittedName>
</protein>
<organism evidence="1 2">
    <name type="scientific">Gossypium lobatum</name>
    <dbReference type="NCBI Taxonomy" id="34289"/>
    <lineage>
        <taxon>Eukaryota</taxon>
        <taxon>Viridiplantae</taxon>
        <taxon>Streptophyta</taxon>
        <taxon>Embryophyta</taxon>
        <taxon>Tracheophyta</taxon>
        <taxon>Spermatophyta</taxon>
        <taxon>Magnoliopsida</taxon>
        <taxon>eudicotyledons</taxon>
        <taxon>Gunneridae</taxon>
        <taxon>Pentapetalae</taxon>
        <taxon>rosids</taxon>
        <taxon>malvids</taxon>
        <taxon>Malvales</taxon>
        <taxon>Malvaceae</taxon>
        <taxon>Malvoideae</taxon>
        <taxon>Gossypium</taxon>
    </lineage>
</organism>
<dbReference type="EMBL" id="JABEZX010000009">
    <property type="protein sequence ID" value="MBA0566018.1"/>
    <property type="molecule type" value="Genomic_DNA"/>
</dbReference>
<dbReference type="Proteomes" id="UP000593572">
    <property type="component" value="Unassembled WGS sequence"/>
</dbReference>
<feature type="non-terminal residue" evidence="1">
    <location>
        <position position="30"/>
    </location>
</feature>
<name>A0A7J8MMQ5_9ROSI</name>
<dbReference type="AlphaFoldDB" id="A0A7J8MMQ5"/>